<organism evidence="2 3">
    <name type="scientific">Acanthamoeba castellanii (strain ATCC 30010 / Neff)</name>
    <dbReference type="NCBI Taxonomy" id="1257118"/>
    <lineage>
        <taxon>Eukaryota</taxon>
        <taxon>Amoebozoa</taxon>
        <taxon>Discosea</taxon>
        <taxon>Longamoebia</taxon>
        <taxon>Centramoebida</taxon>
        <taxon>Acanthamoebidae</taxon>
        <taxon>Acanthamoeba</taxon>
    </lineage>
</organism>
<dbReference type="GO" id="GO:0043022">
    <property type="term" value="F:ribosome binding"/>
    <property type="evidence" value="ECO:0007669"/>
    <property type="project" value="InterPro"/>
</dbReference>
<dbReference type="Pfam" id="PF01287">
    <property type="entry name" value="eIF-5a"/>
    <property type="match status" value="1"/>
</dbReference>
<dbReference type="EMBL" id="KB007977">
    <property type="protein sequence ID" value="ELR17005.1"/>
    <property type="molecule type" value="Genomic_DNA"/>
</dbReference>
<dbReference type="InterPro" id="IPR020189">
    <property type="entry name" value="IF5A_C"/>
</dbReference>
<protein>
    <recommendedName>
        <fullName evidence="1">Translation initiation factor 5A C-terminal domain-containing protein</fullName>
    </recommendedName>
</protein>
<dbReference type="GO" id="GO:0045901">
    <property type="term" value="P:positive regulation of translational elongation"/>
    <property type="evidence" value="ECO:0007669"/>
    <property type="project" value="InterPro"/>
</dbReference>
<reference evidence="2 3" key="1">
    <citation type="journal article" date="2013" name="Genome Biol.">
        <title>Genome of Acanthamoeba castellanii highlights extensive lateral gene transfer and early evolution of tyrosine kinase signaling.</title>
        <authorList>
            <person name="Clarke M."/>
            <person name="Lohan A.J."/>
            <person name="Liu B."/>
            <person name="Lagkouvardos I."/>
            <person name="Roy S."/>
            <person name="Zafar N."/>
            <person name="Bertelli C."/>
            <person name="Schilde C."/>
            <person name="Kianianmomeni A."/>
            <person name="Burglin T.R."/>
            <person name="Frech C."/>
            <person name="Turcotte B."/>
            <person name="Kopec K.O."/>
            <person name="Synnott J.M."/>
            <person name="Choo C."/>
            <person name="Paponov I."/>
            <person name="Finkler A."/>
            <person name="Soon Heng Tan C."/>
            <person name="Hutchins A.P."/>
            <person name="Weinmeier T."/>
            <person name="Rattei T."/>
            <person name="Chu J.S."/>
            <person name="Gimenez G."/>
            <person name="Irimia M."/>
            <person name="Rigden D.J."/>
            <person name="Fitzpatrick D.A."/>
            <person name="Lorenzo-Morales J."/>
            <person name="Bateman A."/>
            <person name="Chiu C.H."/>
            <person name="Tang P."/>
            <person name="Hegemann P."/>
            <person name="Fromm H."/>
            <person name="Raoult D."/>
            <person name="Greub G."/>
            <person name="Miranda-Saavedra D."/>
            <person name="Chen N."/>
            <person name="Nash P."/>
            <person name="Ginger M.L."/>
            <person name="Horn M."/>
            <person name="Schaap P."/>
            <person name="Caler L."/>
            <person name="Loftus B."/>
        </authorList>
    </citation>
    <scope>NUCLEOTIDE SEQUENCE [LARGE SCALE GENOMIC DNA]</scope>
    <source>
        <strain evidence="2 3">Neff</strain>
    </source>
</reference>
<accession>L8GVG3</accession>
<dbReference type="GO" id="GO:0003746">
    <property type="term" value="F:translation elongation factor activity"/>
    <property type="evidence" value="ECO:0007669"/>
    <property type="project" value="InterPro"/>
</dbReference>
<evidence type="ECO:0000313" key="2">
    <source>
        <dbReference type="EMBL" id="ELR17005.1"/>
    </source>
</evidence>
<dbReference type="GO" id="GO:0045905">
    <property type="term" value="P:positive regulation of translational termination"/>
    <property type="evidence" value="ECO:0007669"/>
    <property type="project" value="InterPro"/>
</dbReference>
<feature type="domain" description="Translation initiation factor 5A C-terminal" evidence="1">
    <location>
        <begin position="21"/>
        <end position="68"/>
    </location>
</feature>
<evidence type="ECO:0000313" key="3">
    <source>
        <dbReference type="Proteomes" id="UP000011083"/>
    </source>
</evidence>
<dbReference type="Proteomes" id="UP000011083">
    <property type="component" value="Unassembled WGS sequence"/>
</dbReference>
<gene>
    <name evidence="2" type="ORF">ACA1_002470</name>
</gene>
<proteinExistence type="predicted"/>
<dbReference type="GO" id="GO:0003723">
    <property type="term" value="F:RNA binding"/>
    <property type="evidence" value="ECO:0007669"/>
    <property type="project" value="InterPro"/>
</dbReference>
<dbReference type="VEuPathDB" id="AmoebaDB:ACA1_002470"/>
<dbReference type="InterPro" id="IPR012340">
    <property type="entry name" value="NA-bd_OB-fold"/>
</dbReference>
<dbReference type="AlphaFoldDB" id="L8GVG3"/>
<dbReference type="GeneID" id="14917719"/>
<dbReference type="Gene3D" id="2.40.50.140">
    <property type="entry name" value="Nucleic acid-binding proteins"/>
    <property type="match status" value="1"/>
</dbReference>
<evidence type="ECO:0000259" key="1">
    <source>
        <dbReference type="Pfam" id="PF01287"/>
    </source>
</evidence>
<name>L8GVG3_ACACF</name>
<dbReference type="RefSeq" id="XP_004339018.1">
    <property type="nucleotide sequence ID" value="XM_004338970.1"/>
</dbReference>
<keyword evidence="3" id="KW-1185">Reference proteome</keyword>
<sequence>MYNVGPGARVAAAKDWQTGRSFTLLDLSRDRMTSLLDSEGDVREDVQVTDHWYHLLEGPFSQGANITLVMLQVWPGLDEVVFDMLIDLD</sequence>
<dbReference type="KEGG" id="acan:ACA1_002470"/>